<dbReference type="Proteomes" id="UP000178977">
    <property type="component" value="Unassembled WGS sequence"/>
</dbReference>
<accession>A0A1G2LG79</accession>
<comment type="caution">
    <text evidence="1">The sequence shown here is derived from an EMBL/GenBank/DDBJ whole genome shotgun (WGS) entry which is preliminary data.</text>
</comment>
<gene>
    <name evidence="1" type="ORF">A3A44_03315</name>
</gene>
<protein>
    <submittedName>
        <fullName evidence="1">Uncharacterized protein</fullName>
    </submittedName>
</protein>
<dbReference type="AlphaFoldDB" id="A0A1G2LG79"/>
<reference evidence="1 2" key="1">
    <citation type="journal article" date="2016" name="Nat. Commun.">
        <title>Thousands of microbial genomes shed light on interconnected biogeochemical processes in an aquifer system.</title>
        <authorList>
            <person name="Anantharaman K."/>
            <person name="Brown C.T."/>
            <person name="Hug L.A."/>
            <person name="Sharon I."/>
            <person name="Castelle C.J."/>
            <person name="Probst A.J."/>
            <person name="Thomas B.C."/>
            <person name="Singh A."/>
            <person name="Wilkins M.J."/>
            <person name="Karaoz U."/>
            <person name="Brodie E.L."/>
            <person name="Williams K.H."/>
            <person name="Hubbard S.S."/>
            <person name="Banfield J.F."/>
        </authorList>
    </citation>
    <scope>NUCLEOTIDE SEQUENCE [LARGE SCALE GENOMIC DNA]</scope>
</reference>
<evidence type="ECO:0000313" key="2">
    <source>
        <dbReference type="Proteomes" id="UP000178977"/>
    </source>
</evidence>
<organism evidence="1 2">
    <name type="scientific">Candidatus Sungbacteria bacterium RIFCSPLOWO2_01_FULL_60_25</name>
    <dbReference type="NCBI Taxonomy" id="1802281"/>
    <lineage>
        <taxon>Bacteria</taxon>
        <taxon>Candidatus Sungiibacteriota</taxon>
    </lineage>
</organism>
<sequence length="67" mass="7465">MTTLVTQLFRKGDTMPVSGMYVCVPCGFMQYFAEGTVFIECIACLAGTPDGPEGYRENEQEFWQLVG</sequence>
<name>A0A1G2LG79_9BACT</name>
<proteinExistence type="predicted"/>
<dbReference type="EMBL" id="MHQT01000012">
    <property type="protein sequence ID" value="OHA09811.1"/>
    <property type="molecule type" value="Genomic_DNA"/>
</dbReference>
<evidence type="ECO:0000313" key="1">
    <source>
        <dbReference type="EMBL" id="OHA09811.1"/>
    </source>
</evidence>